<dbReference type="InterPro" id="IPR053013">
    <property type="entry name" value="LAT"/>
</dbReference>
<dbReference type="EMBL" id="CAJVPJ010000135">
    <property type="protein sequence ID" value="CAG8483842.1"/>
    <property type="molecule type" value="Genomic_DNA"/>
</dbReference>
<sequence>MSLKHPHLTIVKANAEQTKITNRNTFVEWGKGLSLDQYLERETILANLDFTRDKFIVWVLVPKENPNTLDIVCSCETFRRTAFVTISPGVIEEYLCYSIASVFTPPSNRNNGYASTMLLLLSNKFKEQGASFSFLYSDVGPVFYKRLGWQVYSHTEIRLDVSKPIEYEGNVTLTPIKYNDIKHIAEKDCGLLKLEMRYTGRRALAVVPSAPCIEWMIMRTKYFAKACDIDEPTEWGAVVSSRDDSLDFVLWSHEFNEKQLLILRLRGSNRQVTRALLRQAQMEALKHNLDKVIIWNANIADVLNSDEFEIVAREHSLPSLAWYHDNNGDIEWLLNEKYAWC</sequence>
<dbReference type="InterPro" id="IPR016181">
    <property type="entry name" value="Acyl_CoA_acyltransferase"/>
</dbReference>
<gene>
    <name evidence="2" type="ORF">POCULU_LOCUS1696</name>
</gene>
<dbReference type="OrthoDB" id="2020070at2759"/>
<dbReference type="SUPFAM" id="SSF55729">
    <property type="entry name" value="Acyl-CoA N-acyltransferases (Nat)"/>
    <property type="match status" value="1"/>
</dbReference>
<evidence type="ECO:0000313" key="3">
    <source>
        <dbReference type="Proteomes" id="UP000789572"/>
    </source>
</evidence>
<proteinExistence type="predicted"/>
<dbReference type="Proteomes" id="UP000789572">
    <property type="component" value="Unassembled WGS sequence"/>
</dbReference>
<dbReference type="InterPro" id="IPR055100">
    <property type="entry name" value="GNAT_LYC1-like"/>
</dbReference>
<reference evidence="2" key="1">
    <citation type="submission" date="2021-06" db="EMBL/GenBank/DDBJ databases">
        <authorList>
            <person name="Kallberg Y."/>
            <person name="Tangrot J."/>
            <person name="Rosling A."/>
        </authorList>
    </citation>
    <scope>NUCLEOTIDE SEQUENCE</scope>
    <source>
        <strain evidence="2">IA702</strain>
    </source>
</reference>
<dbReference type="Pfam" id="PF22998">
    <property type="entry name" value="GNAT_LYC1-like"/>
    <property type="match status" value="1"/>
</dbReference>
<evidence type="ECO:0000313" key="2">
    <source>
        <dbReference type="EMBL" id="CAG8483842.1"/>
    </source>
</evidence>
<accession>A0A9N8WII9</accession>
<organism evidence="2 3">
    <name type="scientific">Paraglomus occultum</name>
    <dbReference type="NCBI Taxonomy" id="144539"/>
    <lineage>
        <taxon>Eukaryota</taxon>
        <taxon>Fungi</taxon>
        <taxon>Fungi incertae sedis</taxon>
        <taxon>Mucoromycota</taxon>
        <taxon>Glomeromycotina</taxon>
        <taxon>Glomeromycetes</taxon>
        <taxon>Paraglomerales</taxon>
        <taxon>Paraglomeraceae</taxon>
        <taxon>Paraglomus</taxon>
    </lineage>
</organism>
<dbReference type="Gene3D" id="3.40.630.30">
    <property type="match status" value="1"/>
</dbReference>
<dbReference type="AlphaFoldDB" id="A0A9N8WII9"/>
<protein>
    <submittedName>
        <fullName evidence="2">10457_t:CDS:1</fullName>
    </submittedName>
</protein>
<dbReference type="PANTHER" id="PTHR34815">
    <property type="entry name" value="LYSINE ACETYLTRANSFERASE"/>
    <property type="match status" value="1"/>
</dbReference>
<keyword evidence="3" id="KW-1185">Reference proteome</keyword>
<dbReference type="PANTHER" id="PTHR34815:SF2">
    <property type="entry name" value="N-ACETYLTRANSFERASE DOMAIN-CONTAINING PROTEIN"/>
    <property type="match status" value="1"/>
</dbReference>
<name>A0A9N8WII9_9GLOM</name>
<comment type="caution">
    <text evidence="2">The sequence shown here is derived from an EMBL/GenBank/DDBJ whole genome shotgun (WGS) entry which is preliminary data.</text>
</comment>
<dbReference type="Pfam" id="PF13527">
    <property type="entry name" value="Acetyltransf_9"/>
    <property type="match status" value="1"/>
</dbReference>
<feature type="domain" description="LYC1 C-terminal" evidence="1">
    <location>
        <begin position="168"/>
        <end position="341"/>
    </location>
</feature>
<evidence type="ECO:0000259" key="1">
    <source>
        <dbReference type="Pfam" id="PF22998"/>
    </source>
</evidence>